<protein>
    <submittedName>
        <fullName evidence="1">Uncharacterized protein</fullName>
    </submittedName>
</protein>
<evidence type="ECO:0000313" key="1">
    <source>
        <dbReference type="EMBL" id="CAB4128233.1"/>
    </source>
</evidence>
<sequence length="125" mass="14488">MNDQIIKLAKEGLKRTEIAKKLGISKMQVLAVLCSIPSFYVLSEWDKNIEELIIAERIEEKKRIEIEQEQIFEIVKSFRDQGKTFREITNYLNSNGFRNSLRGRITTNVAKKIMRKVAEKLGKTG</sequence>
<name>A0A6J5L4L8_9CAUD</name>
<proteinExistence type="predicted"/>
<dbReference type="Gene3D" id="1.10.10.60">
    <property type="entry name" value="Homeodomain-like"/>
    <property type="match status" value="1"/>
</dbReference>
<dbReference type="EMBL" id="LR798245">
    <property type="protein sequence ID" value="CAB5216955.1"/>
    <property type="molecule type" value="Genomic_DNA"/>
</dbReference>
<reference evidence="1" key="1">
    <citation type="submission" date="2020-04" db="EMBL/GenBank/DDBJ databases">
        <authorList>
            <person name="Chiriac C."/>
            <person name="Salcher M."/>
            <person name="Ghai R."/>
            <person name="Kavagutti S V."/>
        </authorList>
    </citation>
    <scope>NUCLEOTIDE SEQUENCE</scope>
</reference>
<gene>
    <name evidence="1" type="ORF">UFOVP103_29</name>
    <name evidence="2" type="ORF">UFOVP197_26</name>
</gene>
<accession>A0A6J5L4L8</accession>
<organism evidence="1">
    <name type="scientific">uncultured Caudovirales phage</name>
    <dbReference type="NCBI Taxonomy" id="2100421"/>
    <lineage>
        <taxon>Viruses</taxon>
        <taxon>Duplodnaviria</taxon>
        <taxon>Heunggongvirae</taxon>
        <taxon>Uroviricota</taxon>
        <taxon>Caudoviricetes</taxon>
        <taxon>Peduoviridae</taxon>
        <taxon>Maltschvirus</taxon>
        <taxon>Maltschvirus maltsch</taxon>
    </lineage>
</organism>
<dbReference type="EMBL" id="LR796223">
    <property type="protein sequence ID" value="CAB4128233.1"/>
    <property type="molecule type" value="Genomic_DNA"/>
</dbReference>
<evidence type="ECO:0000313" key="2">
    <source>
        <dbReference type="EMBL" id="CAB5216955.1"/>
    </source>
</evidence>